<protein>
    <recommendedName>
        <fullName evidence="6">S-protein homolog</fullName>
    </recommendedName>
</protein>
<keyword evidence="3 6" id="KW-0713">Self-incompatibility</keyword>
<dbReference type="Proteomes" id="UP001371456">
    <property type="component" value="Unassembled WGS sequence"/>
</dbReference>
<evidence type="ECO:0000256" key="2">
    <source>
        <dbReference type="ARBA" id="ARBA00005581"/>
    </source>
</evidence>
<dbReference type="PANTHER" id="PTHR31232">
    <property type="match status" value="1"/>
</dbReference>
<comment type="similarity">
    <text evidence="2 6">Belongs to the plant self-incompatibility (S1) protein family.</text>
</comment>
<evidence type="ECO:0000256" key="4">
    <source>
        <dbReference type="ARBA" id="ARBA00022525"/>
    </source>
</evidence>
<name>A0AAN8TWD0_SOLBU</name>
<organism evidence="7 8">
    <name type="scientific">Solanum bulbocastanum</name>
    <name type="common">Wild potato</name>
    <dbReference type="NCBI Taxonomy" id="147425"/>
    <lineage>
        <taxon>Eukaryota</taxon>
        <taxon>Viridiplantae</taxon>
        <taxon>Streptophyta</taxon>
        <taxon>Embryophyta</taxon>
        <taxon>Tracheophyta</taxon>
        <taxon>Spermatophyta</taxon>
        <taxon>Magnoliopsida</taxon>
        <taxon>eudicotyledons</taxon>
        <taxon>Gunneridae</taxon>
        <taxon>Pentapetalae</taxon>
        <taxon>asterids</taxon>
        <taxon>lamiids</taxon>
        <taxon>Solanales</taxon>
        <taxon>Solanaceae</taxon>
        <taxon>Solanoideae</taxon>
        <taxon>Solaneae</taxon>
        <taxon>Solanum</taxon>
    </lineage>
</organism>
<dbReference type="AlphaFoldDB" id="A0AAN8TWD0"/>
<evidence type="ECO:0000313" key="7">
    <source>
        <dbReference type="EMBL" id="KAK6791963.1"/>
    </source>
</evidence>
<keyword evidence="5 6" id="KW-0732">Signal</keyword>
<comment type="caution">
    <text evidence="7">The sequence shown here is derived from an EMBL/GenBank/DDBJ whole genome shotgun (WGS) entry which is preliminary data.</text>
</comment>
<evidence type="ECO:0000256" key="6">
    <source>
        <dbReference type="RuleBase" id="RU367044"/>
    </source>
</evidence>
<dbReference type="PANTHER" id="PTHR31232:SF155">
    <property type="entry name" value="PLANT SELF-INCOMPATIBILITY PROTEIN S1 FAMILY"/>
    <property type="match status" value="1"/>
</dbReference>
<gene>
    <name evidence="7" type="ORF">RDI58_011044</name>
</gene>
<evidence type="ECO:0000256" key="1">
    <source>
        <dbReference type="ARBA" id="ARBA00004613"/>
    </source>
</evidence>
<comment type="subcellular location">
    <subcellularLocation>
        <location evidence="1 6">Secreted</location>
    </subcellularLocation>
</comment>
<dbReference type="Pfam" id="PF05938">
    <property type="entry name" value="Self-incomp_S1"/>
    <property type="match status" value="1"/>
</dbReference>
<evidence type="ECO:0000256" key="5">
    <source>
        <dbReference type="ARBA" id="ARBA00022729"/>
    </source>
</evidence>
<sequence>MNFYNTILIISFLFILSLSGIVATASTKGPLTRYQIWIASDLPNGTNPLFVHCWSKDNDLGTHFLNPGPEGYHWHFRENIWQTTKYKCEFVWVTKTITFYVFESDSDKCRGRGDICYWLVREDGFYFANYINPFPYDLKLMVSW</sequence>
<proteinExistence type="inferred from homology"/>
<feature type="chain" id="PRO_5042666606" description="S-protein homolog" evidence="6">
    <location>
        <begin position="25"/>
        <end position="144"/>
    </location>
</feature>
<dbReference type="GO" id="GO:0060320">
    <property type="term" value="P:rejection of self pollen"/>
    <property type="evidence" value="ECO:0007669"/>
    <property type="project" value="UniProtKB-KW"/>
</dbReference>
<dbReference type="GO" id="GO:0005576">
    <property type="term" value="C:extracellular region"/>
    <property type="evidence" value="ECO:0007669"/>
    <property type="project" value="UniProtKB-SubCell"/>
</dbReference>
<feature type="signal peptide" evidence="6">
    <location>
        <begin position="1"/>
        <end position="24"/>
    </location>
</feature>
<dbReference type="EMBL" id="JBANQN010000004">
    <property type="protein sequence ID" value="KAK6791963.1"/>
    <property type="molecule type" value="Genomic_DNA"/>
</dbReference>
<evidence type="ECO:0000256" key="3">
    <source>
        <dbReference type="ARBA" id="ARBA00022471"/>
    </source>
</evidence>
<dbReference type="InterPro" id="IPR010264">
    <property type="entry name" value="Self-incomp_S1"/>
</dbReference>
<keyword evidence="8" id="KW-1185">Reference proteome</keyword>
<keyword evidence="4 6" id="KW-0964">Secreted</keyword>
<accession>A0AAN8TWD0</accession>
<reference evidence="7 8" key="1">
    <citation type="submission" date="2024-02" db="EMBL/GenBank/DDBJ databases">
        <title>de novo genome assembly of Solanum bulbocastanum strain 11H21.</title>
        <authorList>
            <person name="Hosaka A.J."/>
        </authorList>
    </citation>
    <scope>NUCLEOTIDE SEQUENCE [LARGE SCALE GENOMIC DNA]</scope>
    <source>
        <tissue evidence="7">Young leaves</tissue>
    </source>
</reference>
<evidence type="ECO:0000313" key="8">
    <source>
        <dbReference type="Proteomes" id="UP001371456"/>
    </source>
</evidence>